<dbReference type="AlphaFoldDB" id="A0A2V4U1L7"/>
<evidence type="ECO:0000313" key="3">
    <source>
        <dbReference type="EMBL" id="PYE24824.1"/>
    </source>
</evidence>
<dbReference type="Proteomes" id="UP000247772">
    <property type="component" value="Unassembled WGS sequence"/>
</dbReference>
<dbReference type="EMBL" id="QJSQ01000005">
    <property type="protein sequence ID" value="PYE24824.1"/>
    <property type="molecule type" value="Genomic_DNA"/>
</dbReference>
<dbReference type="InterPro" id="IPR002716">
    <property type="entry name" value="PIN_dom"/>
</dbReference>
<sequence length="190" mass="21444">MASSFTAIYDACVLYPAALRNLMMHLALTDLFRARWTDAIHEEWTRNLIEDRPDLDPSMIYRTRDLMDRHVRDAKITGYEPLIPAVQLPDPNDAHVVAAAIHCHASTIVTLNLKDFPSDVLARFGIEVQHPDDFVVGLFNLNQMLVLQAMVDHRRSLRSPPKSAYEYLDTLASQGLTQTVSIIRAYAAAI</sequence>
<evidence type="ECO:0000259" key="2">
    <source>
        <dbReference type="Pfam" id="PF26343"/>
    </source>
</evidence>
<dbReference type="Pfam" id="PF13470">
    <property type="entry name" value="PIN_3"/>
    <property type="match status" value="1"/>
</dbReference>
<reference evidence="3 4" key="1">
    <citation type="submission" date="2018-06" db="EMBL/GenBank/DDBJ databases">
        <title>Genomic Encyclopedia of Type Strains, Phase IV (KMG-V): Genome sequencing to study the core and pangenomes of soil and plant-associated prokaryotes.</title>
        <authorList>
            <person name="Whitman W."/>
        </authorList>
    </citation>
    <scope>NUCLEOTIDE SEQUENCE [LARGE SCALE GENOMIC DNA]</scope>
    <source>
        <strain evidence="3 4">SRCL-318</strain>
    </source>
</reference>
<evidence type="ECO:0000313" key="4">
    <source>
        <dbReference type="Proteomes" id="UP000247772"/>
    </source>
</evidence>
<organism evidence="3 4">
    <name type="scientific">Paraburkholderia silvatlantica</name>
    <dbReference type="NCBI Taxonomy" id="321895"/>
    <lineage>
        <taxon>Bacteria</taxon>
        <taxon>Pseudomonadati</taxon>
        <taxon>Pseudomonadota</taxon>
        <taxon>Betaproteobacteria</taxon>
        <taxon>Burkholderiales</taxon>
        <taxon>Burkholderiaceae</taxon>
        <taxon>Paraburkholderia</taxon>
    </lineage>
</organism>
<name>A0A2V4U1L7_9BURK</name>
<proteinExistence type="predicted"/>
<dbReference type="Pfam" id="PF26343">
    <property type="entry name" value="VapC50_C"/>
    <property type="match status" value="1"/>
</dbReference>
<feature type="domain" description="VapC50 C-terminal" evidence="2">
    <location>
        <begin position="131"/>
        <end position="184"/>
    </location>
</feature>
<comment type="caution">
    <text evidence="3">The sequence shown here is derived from an EMBL/GenBank/DDBJ whole genome shotgun (WGS) entry which is preliminary data.</text>
</comment>
<protein>
    <submittedName>
        <fullName evidence="3">PIN domain-containing protein</fullName>
    </submittedName>
</protein>
<dbReference type="OrthoDB" id="211933at2"/>
<gene>
    <name evidence="3" type="ORF">C7410_10547</name>
</gene>
<dbReference type="InterPro" id="IPR058652">
    <property type="entry name" value="VapC50_C"/>
</dbReference>
<accession>A0A2V4U1L7</accession>
<evidence type="ECO:0000259" key="1">
    <source>
        <dbReference type="Pfam" id="PF13470"/>
    </source>
</evidence>
<feature type="domain" description="PIN" evidence="1">
    <location>
        <begin position="8"/>
        <end position="113"/>
    </location>
</feature>
<dbReference type="RefSeq" id="WP_110854668.1">
    <property type="nucleotide sequence ID" value="NZ_QJSQ01000005.1"/>
</dbReference>